<proteinExistence type="predicted"/>
<dbReference type="GO" id="GO:0006629">
    <property type="term" value="P:lipid metabolic process"/>
    <property type="evidence" value="ECO:0000318"/>
    <property type="project" value="GO_Central"/>
</dbReference>
<name>B8C896_THAPS</name>
<evidence type="ECO:0008006" key="3">
    <source>
        <dbReference type="Google" id="ProtNLM"/>
    </source>
</evidence>
<dbReference type="GO" id="GO:0008374">
    <property type="term" value="F:O-acyltransferase activity"/>
    <property type="evidence" value="ECO:0007669"/>
    <property type="project" value="InterPro"/>
</dbReference>
<accession>B8C896</accession>
<dbReference type="eggNOG" id="KOG2369">
    <property type="taxonomic scope" value="Eukaryota"/>
</dbReference>
<keyword evidence="2" id="KW-1185">Reference proteome</keyword>
<dbReference type="Gene3D" id="3.40.50.1820">
    <property type="entry name" value="alpha/beta hydrolase"/>
    <property type="match status" value="2"/>
</dbReference>
<reference evidence="1 2" key="1">
    <citation type="journal article" date="2004" name="Science">
        <title>The genome of the diatom Thalassiosira pseudonana: ecology, evolution, and metabolism.</title>
        <authorList>
            <person name="Armbrust E.V."/>
            <person name="Berges J.A."/>
            <person name="Bowler C."/>
            <person name="Green B.R."/>
            <person name="Martinez D."/>
            <person name="Putnam N.H."/>
            <person name="Zhou S."/>
            <person name="Allen A.E."/>
            <person name="Apt K.E."/>
            <person name="Bechner M."/>
            <person name="Brzezinski M.A."/>
            <person name="Chaal B.K."/>
            <person name="Chiovitti A."/>
            <person name="Davis A.K."/>
            <person name="Demarest M.S."/>
            <person name="Detter J.C."/>
            <person name="Glavina T."/>
            <person name="Goodstein D."/>
            <person name="Hadi M.Z."/>
            <person name="Hellsten U."/>
            <person name="Hildebrand M."/>
            <person name="Jenkins B.D."/>
            <person name="Jurka J."/>
            <person name="Kapitonov V.V."/>
            <person name="Kroger N."/>
            <person name="Lau W.W."/>
            <person name="Lane T.W."/>
            <person name="Larimer F.W."/>
            <person name="Lippmeier J.C."/>
            <person name="Lucas S."/>
            <person name="Medina M."/>
            <person name="Montsant A."/>
            <person name="Obornik M."/>
            <person name="Parker M.S."/>
            <person name="Palenik B."/>
            <person name="Pazour G.J."/>
            <person name="Richardson P.M."/>
            <person name="Rynearson T.A."/>
            <person name="Saito M.A."/>
            <person name="Schwartz D.C."/>
            <person name="Thamatrakoln K."/>
            <person name="Valentin K."/>
            <person name="Vardi A."/>
            <person name="Wilkerson F.P."/>
            <person name="Rokhsar D.S."/>
        </authorList>
    </citation>
    <scope>NUCLEOTIDE SEQUENCE [LARGE SCALE GENOMIC DNA]</scope>
    <source>
        <strain evidence="1 2">CCMP1335</strain>
    </source>
</reference>
<dbReference type="PaxDb" id="35128-Thaps8051"/>
<dbReference type="KEGG" id="tps:THAPSDRAFT_8051"/>
<dbReference type="GeneID" id="7453042"/>
<sequence length="776" mass="85730">MMASTPKFKAQSHNESKTPVLIIPGFMSSGLTVQKSSIVPSWKGKRLWLNLSSLGFHSLHVGGALRRNEEIRSTRFLNADAKRKDGEIVEDTSMEEMHQQYLKQVECKSQWVEHMRLDLDMMSERKGVEVRPIPGTAGVDYLAPGALTESMSYVFGPVLKLLKAVGYKDGVNLDAAPYDWRVPPSVLESRDKYFTTTMSTIERMYEQSNNSSVVLLCHSMGCKTAHYLLNFVLYRLGAVDGQKWLDKHIHSYVPVGAPHVGAPKSVRAIIDGDKMGLDAFLDDSEGMVFGRSLGSGPWLFPLERESHKDSYSAGSLGPQSTTVETVPLVTPQFAPTPPVILRQESSIHITIPCQSLPLKSFTHNHASPPSKLRLAIHLGKDLTVRTNFIDVSKGNSAVMKLANQTWVIACPPTIQESLKLYPFVQLFLEEPGAGKPTKKRVLCHIDILWPVRVAWCIIKWILCLPCSIVSKLLKVLAFGAKRGVSEAAGVIGTTRLIGESGKVDWKRGLVANSKTNNNDGGESGSQTFDITAKMEATEGGGYGFFLIKPPAEILSLKVKWEAPAVLNTSQSTQSTTPIKIKHRSKNVSYNSCSTKQLLQLEGLTNALHLLHETYGKDLIAPHSISSWHPPPVKRVTAIYGVNLPTEVSGVYCRTPCVKFPSSGTREKQANIQPMFVLDKNASLDKDSAETHSIEKGLIRETSNTPQEVIGSDGTTTTKEYKSGDGTVPYWSLQQCRLWQGRGVAQCEVTVHEIDKAEHREILNDARFHKILLELLN</sequence>
<dbReference type="OMA" id="HINVWIA"/>
<dbReference type="GO" id="GO:0005737">
    <property type="term" value="C:cytoplasm"/>
    <property type="evidence" value="ECO:0000318"/>
    <property type="project" value="GO_Central"/>
</dbReference>
<gene>
    <name evidence="1" type="ORF">THAPSDRAFT_8051</name>
</gene>
<dbReference type="RefSeq" id="XP_002292473.1">
    <property type="nucleotide sequence ID" value="XM_002292437.1"/>
</dbReference>
<dbReference type="AlphaFoldDB" id="B8C896"/>
<organism evidence="1 2">
    <name type="scientific">Thalassiosira pseudonana</name>
    <name type="common">Marine diatom</name>
    <name type="synonym">Cyclotella nana</name>
    <dbReference type="NCBI Taxonomy" id="35128"/>
    <lineage>
        <taxon>Eukaryota</taxon>
        <taxon>Sar</taxon>
        <taxon>Stramenopiles</taxon>
        <taxon>Ochrophyta</taxon>
        <taxon>Bacillariophyta</taxon>
        <taxon>Coscinodiscophyceae</taxon>
        <taxon>Thalassiosirophycidae</taxon>
        <taxon>Thalassiosirales</taxon>
        <taxon>Thalassiosiraceae</taxon>
        <taxon>Thalassiosira</taxon>
    </lineage>
</organism>
<dbReference type="EMBL" id="CM000645">
    <property type="protein sequence ID" value="EED90448.1"/>
    <property type="molecule type" value="Genomic_DNA"/>
</dbReference>
<dbReference type="Proteomes" id="UP000001449">
    <property type="component" value="Chromosome 9"/>
</dbReference>
<dbReference type="InParanoid" id="B8C896"/>
<protein>
    <recommendedName>
        <fullName evidence="3">Phospholipid:diacylglycerol acyltransferase</fullName>
    </recommendedName>
</protein>
<dbReference type="PANTHER" id="PTHR11440">
    <property type="entry name" value="LECITHIN-CHOLESTEROL ACYLTRANSFERASE-RELATED"/>
    <property type="match status" value="1"/>
</dbReference>
<reference evidence="1 2" key="2">
    <citation type="journal article" date="2008" name="Nature">
        <title>The Phaeodactylum genome reveals the evolutionary history of diatom genomes.</title>
        <authorList>
            <person name="Bowler C."/>
            <person name="Allen A.E."/>
            <person name="Badger J.H."/>
            <person name="Grimwood J."/>
            <person name="Jabbari K."/>
            <person name="Kuo A."/>
            <person name="Maheswari U."/>
            <person name="Martens C."/>
            <person name="Maumus F."/>
            <person name="Otillar R.P."/>
            <person name="Rayko E."/>
            <person name="Salamov A."/>
            <person name="Vandepoele K."/>
            <person name="Beszteri B."/>
            <person name="Gruber A."/>
            <person name="Heijde M."/>
            <person name="Katinka M."/>
            <person name="Mock T."/>
            <person name="Valentin K."/>
            <person name="Verret F."/>
            <person name="Berges J.A."/>
            <person name="Brownlee C."/>
            <person name="Cadoret J.P."/>
            <person name="Chiovitti A."/>
            <person name="Choi C.J."/>
            <person name="Coesel S."/>
            <person name="De Martino A."/>
            <person name="Detter J.C."/>
            <person name="Durkin C."/>
            <person name="Falciatore A."/>
            <person name="Fournet J."/>
            <person name="Haruta M."/>
            <person name="Huysman M.J."/>
            <person name="Jenkins B.D."/>
            <person name="Jiroutova K."/>
            <person name="Jorgensen R.E."/>
            <person name="Joubert Y."/>
            <person name="Kaplan A."/>
            <person name="Kroger N."/>
            <person name="Kroth P.G."/>
            <person name="La Roche J."/>
            <person name="Lindquist E."/>
            <person name="Lommer M."/>
            <person name="Martin-Jezequel V."/>
            <person name="Lopez P.J."/>
            <person name="Lucas S."/>
            <person name="Mangogna M."/>
            <person name="McGinnis K."/>
            <person name="Medlin L.K."/>
            <person name="Montsant A."/>
            <person name="Oudot-Le Secq M.P."/>
            <person name="Napoli C."/>
            <person name="Obornik M."/>
            <person name="Parker M.S."/>
            <person name="Petit J.L."/>
            <person name="Porcel B.M."/>
            <person name="Poulsen N."/>
            <person name="Robison M."/>
            <person name="Rychlewski L."/>
            <person name="Rynearson T.A."/>
            <person name="Schmutz J."/>
            <person name="Shapiro H."/>
            <person name="Siaut M."/>
            <person name="Stanley M."/>
            <person name="Sussman M.R."/>
            <person name="Taylor A.R."/>
            <person name="Vardi A."/>
            <person name="von Dassow P."/>
            <person name="Vyverman W."/>
            <person name="Willis A."/>
            <person name="Wyrwicz L.S."/>
            <person name="Rokhsar D.S."/>
            <person name="Weissenbach J."/>
            <person name="Armbrust E.V."/>
            <person name="Green B.R."/>
            <person name="Van de Peer Y."/>
            <person name="Grigoriev I.V."/>
        </authorList>
    </citation>
    <scope>NUCLEOTIDE SEQUENCE [LARGE SCALE GENOMIC DNA]</scope>
    <source>
        <strain evidence="1 2">CCMP1335</strain>
    </source>
</reference>
<evidence type="ECO:0000313" key="1">
    <source>
        <dbReference type="EMBL" id="EED90448.1"/>
    </source>
</evidence>
<dbReference type="SUPFAM" id="SSF53474">
    <property type="entry name" value="alpha/beta-Hydrolases"/>
    <property type="match status" value="1"/>
</dbReference>
<dbReference type="InterPro" id="IPR029058">
    <property type="entry name" value="AB_hydrolase_fold"/>
</dbReference>
<evidence type="ECO:0000313" key="2">
    <source>
        <dbReference type="Proteomes" id="UP000001449"/>
    </source>
</evidence>
<dbReference type="InterPro" id="IPR003386">
    <property type="entry name" value="LACT/PDAT_acylTrfase"/>
</dbReference>
<dbReference type="HOGENOM" id="CLU_360777_0_0_1"/>
<dbReference type="Pfam" id="PF02450">
    <property type="entry name" value="LCAT"/>
    <property type="match status" value="2"/>
</dbReference>